<dbReference type="Gene3D" id="4.10.240.10">
    <property type="entry name" value="Zn(2)-C6 fungal-type DNA-binding domain"/>
    <property type="match status" value="1"/>
</dbReference>
<organism evidence="10 11">
    <name type="scientific">Morchella conica CCBAS932</name>
    <dbReference type="NCBI Taxonomy" id="1392247"/>
    <lineage>
        <taxon>Eukaryota</taxon>
        <taxon>Fungi</taxon>
        <taxon>Dikarya</taxon>
        <taxon>Ascomycota</taxon>
        <taxon>Pezizomycotina</taxon>
        <taxon>Pezizomycetes</taxon>
        <taxon>Pezizales</taxon>
        <taxon>Morchellaceae</taxon>
        <taxon>Morchella</taxon>
    </lineage>
</organism>
<dbReference type="PANTHER" id="PTHR47782">
    <property type="entry name" value="ZN(II)2CYS6 TRANSCRIPTION FACTOR (EUROFUNG)-RELATED"/>
    <property type="match status" value="1"/>
</dbReference>
<dbReference type="GO" id="GO:0000981">
    <property type="term" value="F:DNA-binding transcription factor activity, RNA polymerase II-specific"/>
    <property type="evidence" value="ECO:0007669"/>
    <property type="project" value="InterPro"/>
</dbReference>
<dbReference type="SUPFAM" id="SSF57701">
    <property type="entry name" value="Zn2/Cys6 DNA-binding domain"/>
    <property type="match status" value="1"/>
</dbReference>
<evidence type="ECO:0000256" key="8">
    <source>
        <dbReference type="SAM" id="MobiDB-lite"/>
    </source>
</evidence>
<keyword evidence="4" id="KW-0805">Transcription regulation</keyword>
<dbReference type="PANTHER" id="PTHR47782:SF1">
    <property type="entry name" value="PYRIMIDINE PATHWAY REGULATORY PROTEIN 1"/>
    <property type="match status" value="1"/>
</dbReference>
<feature type="region of interest" description="Disordered" evidence="8">
    <location>
        <begin position="1"/>
        <end position="51"/>
    </location>
</feature>
<evidence type="ECO:0000256" key="4">
    <source>
        <dbReference type="ARBA" id="ARBA00023015"/>
    </source>
</evidence>
<accession>A0A3N4K900</accession>
<feature type="compositionally biased region" description="Low complexity" evidence="8">
    <location>
        <begin position="200"/>
        <end position="224"/>
    </location>
</feature>
<feature type="region of interest" description="Disordered" evidence="8">
    <location>
        <begin position="180"/>
        <end position="235"/>
    </location>
</feature>
<feature type="compositionally biased region" description="Low complexity" evidence="8">
    <location>
        <begin position="9"/>
        <end position="40"/>
    </location>
</feature>
<dbReference type="STRING" id="1392247.A0A3N4K900"/>
<dbReference type="GO" id="GO:0008270">
    <property type="term" value="F:zinc ion binding"/>
    <property type="evidence" value="ECO:0007669"/>
    <property type="project" value="InterPro"/>
</dbReference>
<reference evidence="10 11" key="1">
    <citation type="journal article" date="2018" name="Nat. Ecol. Evol.">
        <title>Pezizomycetes genomes reveal the molecular basis of ectomycorrhizal truffle lifestyle.</title>
        <authorList>
            <person name="Murat C."/>
            <person name="Payen T."/>
            <person name="Noel B."/>
            <person name="Kuo A."/>
            <person name="Morin E."/>
            <person name="Chen J."/>
            <person name="Kohler A."/>
            <person name="Krizsan K."/>
            <person name="Balestrini R."/>
            <person name="Da Silva C."/>
            <person name="Montanini B."/>
            <person name="Hainaut M."/>
            <person name="Levati E."/>
            <person name="Barry K.W."/>
            <person name="Belfiori B."/>
            <person name="Cichocki N."/>
            <person name="Clum A."/>
            <person name="Dockter R.B."/>
            <person name="Fauchery L."/>
            <person name="Guy J."/>
            <person name="Iotti M."/>
            <person name="Le Tacon F."/>
            <person name="Lindquist E.A."/>
            <person name="Lipzen A."/>
            <person name="Malagnac F."/>
            <person name="Mello A."/>
            <person name="Molinier V."/>
            <person name="Miyauchi S."/>
            <person name="Poulain J."/>
            <person name="Riccioni C."/>
            <person name="Rubini A."/>
            <person name="Sitrit Y."/>
            <person name="Splivallo R."/>
            <person name="Traeger S."/>
            <person name="Wang M."/>
            <person name="Zifcakova L."/>
            <person name="Wipf D."/>
            <person name="Zambonelli A."/>
            <person name="Paolocci F."/>
            <person name="Nowrousian M."/>
            <person name="Ottonello S."/>
            <person name="Baldrian P."/>
            <person name="Spatafora J.W."/>
            <person name="Henrissat B."/>
            <person name="Nagy L.G."/>
            <person name="Aury J.M."/>
            <person name="Wincker P."/>
            <person name="Grigoriev I.V."/>
            <person name="Bonfante P."/>
            <person name="Martin F.M."/>
        </authorList>
    </citation>
    <scope>NUCLEOTIDE SEQUENCE [LARGE SCALE GENOMIC DNA]</scope>
    <source>
        <strain evidence="10 11">CCBAS932</strain>
    </source>
</reference>
<dbReference type="OrthoDB" id="2399539at2759"/>
<gene>
    <name evidence="10" type="ORF">P167DRAFT_496443</name>
</gene>
<name>A0A3N4K900_9PEZI</name>
<feature type="compositionally biased region" description="Polar residues" evidence="8">
    <location>
        <begin position="181"/>
        <end position="199"/>
    </location>
</feature>
<feature type="region of interest" description="Disordered" evidence="8">
    <location>
        <begin position="663"/>
        <end position="683"/>
    </location>
</feature>
<keyword evidence="3" id="KW-0862">Zinc</keyword>
<feature type="compositionally biased region" description="Basic and acidic residues" evidence="8">
    <location>
        <begin position="663"/>
        <end position="673"/>
    </location>
</feature>
<dbReference type="GO" id="GO:0005634">
    <property type="term" value="C:nucleus"/>
    <property type="evidence" value="ECO:0007669"/>
    <property type="project" value="UniProtKB-SubCell"/>
</dbReference>
<evidence type="ECO:0000259" key="9">
    <source>
        <dbReference type="PROSITE" id="PS50048"/>
    </source>
</evidence>
<evidence type="ECO:0000256" key="7">
    <source>
        <dbReference type="ARBA" id="ARBA00023242"/>
    </source>
</evidence>
<dbReference type="InterPro" id="IPR052202">
    <property type="entry name" value="Yeast_MetPath_Reg"/>
</dbReference>
<keyword evidence="6" id="KW-0804">Transcription</keyword>
<comment type="subcellular location">
    <subcellularLocation>
        <location evidence="1">Nucleus</location>
    </subcellularLocation>
</comment>
<dbReference type="Pfam" id="PF04082">
    <property type="entry name" value="Fungal_trans"/>
    <property type="match status" value="1"/>
</dbReference>
<evidence type="ECO:0000256" key="1">
    <source>
        <dbReference type="ARBA" id="ARBA00004123"/>
    </source>
</evidence>
<keyword evidence="7" id="KW-0539">Nucleus</keyword>
<dbReference type="FunCoup" id="A0A3N4K900">
    <property type="interactions" value="148"/>
</dbReference>
<keyword evidence="11" id="KW-1185">Reference proteome</keyword>
<evidence type="ECO:0000256" key="3">
    <source>
        <dbReference type="ARBA" id="ARBA00022833"/>
    </source>
</evidence>
<dbReference type="CDD" id="cd14723">
    <property type="entry name" value="ZIP_Ppr1"/>
    <property type="match status" value="1"/>
</dbReference>
<dbReference type="PROSITE" id="PS50048">
    <property type="entry name" value="ZN2_CY6_FUNGAL_2"/>
    <property type="match status" value="1"/>
</dbReference>
<dbReference type="Pfam" id="PF00172">
    <property type="entry name" value="Zn_clus"/>
    <property type="match status" value="1"/>
</dbReference>
<dbReference type="GO" id="GO:0006351">
    <property type="term" value="P:DNA-templated transcription"/>
    <property type="evidence" value="ECO:0007669"/>
    <property type="project" value="InterPro"/>
</dbReference>
<dbReference type="SMART" id="SM00906">
    <property type="entry name" value="Fungal_trans"/>
    <property type="match status" value="1"/>
</dbReference>
<sequence>MKPKPTPPSGSSSPRKRLSPPTSSIPSPSTQRPTFTAPSSPRRRSSAGGQISRSISACNRCRSRKTKCDQLFPSCTSCAKAGVECVGIDAATGREVPRSYVDWLEKRVKFLEGELGLGNMMMQTGAATEDKALHLRPDIENLVSQVGLVSVQGTSSPGFVGGSSGISFARLMFAAVKLNNRGDNNPPSQPSNSATSSIKSAPSTSPNATTESTTTAADSATPNPRQRVNPEPFPPRHIGEQYIDIYFNLANPQTPILHRPSFTLTFQRAYAYIEQRGGGSVGLDPHHHSDPAERENEHHADLYSLFMVYAIAAAMNSKNDNLPERYHASAIVHLDALFNSISYTNNRLEGLKGTLLLALYSIMRPAAPGVWYVLGTALRLAIDLGLHQENTPRAERTWDPLTIDERRRLWWSTYALDRQLGLYLGRPFGVADDAIRTPLPVEELEGWLDQGEGVPAKVNGKRSCRTIFIHVFRIRQIQSEIQQVLYQSSSSLPRRFANVDEWRKDVEDRLREWCVTVPKTNEDTNCGYNLGFIELNYEQTRLLLYGLCPTVPHPSVSAFETIFDSGEKIIRLYSRLLGENCINYTWLACHNLFMAGTSYLCAIWHCAEVRRQTTIDRIEHHAQATVNILSSMISRCPAAQGCRDVFESLAKATIDLYRTELARERESSKRVKTEASSWTPPYAPPQSLPASLANIVHAHEPYPVPQQQQQHMPPLLQGYEMMPPPAPLQGDQQQQQQGMFMPQEMIAECMNMDGLRVFEMMQQIGGSGEWDGGAWAGGGYGSVGDAGLFVSGWSWL</sequence>
<feature type="domain" description="Zn(2)-C6 fungal-type" evidence="9">
    <location>
        <begin position="57"/>
        <end position="86"/>
    </location>
</feature>
<keyword evidence="2" id="KW-0479">Metal-binding</keyword>
<dbReference type="EMBL" id="ML119201">
    <property type="protein sequence ID" value="RPB06986.1"/>
    <property type="molecule type" value="Genomic_DNA"/>
</dbReference>
<evidence type="ECO:0000313" key="10">
    <source>
        <dbReference type="EMBL" id="RPB06986.1"/>
    </source>
</evidence>
<dbReference type="InterPro" id="IPR007219">
    <property type="entry name" value="XnlR_reg_dom"/>
</dbReference>
<dbReference type="InterPro" id="IPR001138">
    <property type="entry name" value="Zn2Cys6_DnaBD"/>
</dbReference>
<evidence type="ECO:0000256" key="6">
    <source>
        <dbReference type="ARBA" id="ARBA00023163"/>
    </source>
</evidence>
<evidence type="ECO:0000256" key="2">
    <source>
        <dbReference type="ARBA" id="ARBA00022723"/>
    </source>
</evidence>
<dbReference type="GO" id="GO:0045944">
    <property type="term" value="P:positive regulation of transcription by RNA polymerase II"/>
    <property type="evidence" value="ECO:0007669"/>
    <property type="project" value="TreeGrafter"/>
</dbReference>
<protein>
    <recommendedName>
        <fullName evidence="9">Zn(2)-C6 fungal-type domain-containing protein</fullName>
    </recommendedName>
</protein>
<evidence type="ECO:0000313" key="11">
    <source>
        <dbReference type="Proteomes" id="UP000277580"/>
    </source>
</evidence>
<dbReference type="GO" id="GO:0043565">
    <property type="term" value="F:sequence-specific DNA binding"/>
    <property type="evidence" value="ECO:0007669"/>
    <property type="project" value="TreeGrafter"/>
</dbReference>
<dbReference type="SMART" id="SM00066">
    <property type="entry name" value="GAL4"/>
    <property type="match status" value="1"/>
</dbReference>
<dbReference type="CDD" id="cd12148">
    <property type="entry name" value="fungal_TF_MHR"/>
    <property type="match status" value="1"/>
</dbReference>
<dbReference type="AlphaFoldDB" id="A0A3N4K900"/>
<dbReference type="InParanoid" id="A0A3N4K900"/>
<dbReference type="CDD" id="cd00067">
    <property type="entry name" value="GAL4"/>
    <property type="match status" value="1"/>
</dbReference>
<evidence type="ECO:0000256" key="5">
    <source>
        <dbReference type="ARBA" id="ARBA00023125"/>
    </source>
</evidence>
<dbReference type="Proteomes" id="UP000277580">
    <property type="component" value="Unassembled WGS sequence"/>
</dbReference>
<dbReference type="InterPro" id="IPR036864">
    <property type="entry name" value="Zn2-C6_fun-type_DNA-bd_sf"/>
</dbReference>
<proteinExistence type="predicted"/>
<dbReference type="PROSITE" id="PS00463">
    <property type="entry name" value="ZN2_CY6_FUNGAL_1"/>
    <property type="match status" value="1"/>
</dbReference>
<keyword evidence="5" id="KW-0238">DNA-binding</keyword>